<keyword evidence="6" id="KW-0732">Signal</keyword>
<feature type="signal peptide" evidence="6">
    <location>
        <begin position="1"/>
        <end position="18"/>
    </location>
</feature>
<evidence type="ECO:0000256" key="1">
    <source>
        <dbReference type="ARBA" id="ARBA00004141"/>
    </source>
</evidence>
<dbReference type="GO" id="GO:0005789">
    <property type="term" value="C:endoplasmic reticulum membrane"/>
    <property type="evidence" value="ECO:0007669"/>
    <property type="project" value="UniProtKB-SubCell"/>
</dbReference>
<dbReference type="GO" id="GO:0032259">
    <property type="term" value="P:methylation"/>
    <property type="evidence" value="ECO:0007669"/>
    <property type="project" value="UniProtKB-KW"/>
</dbReference>
<keyword evidence="5" id="KW-0808">Transferase</keyword>
<evidence type="ECO:0000256" key="4">
    <source>
        <dbReference type="ARBA" id="ARBA00023136"/>
    </source>
</evidence>
<dbReference type="HOGENOM" id="CLU_065200_6_2_1"/>
<keyword evidence="2" id="KW-0812">Transmembrane</keyword>
<keyword evidence="5" id="KW-0256">Endoplasmic reticulum</keyword>
<dbReference type="PANTHER" id="PTHR12714">
    <property type="entry name" value="PROTEIN-S ISOPRENYLCYSTEINE O-METHYLTRANSFERASE"/>
    <property type="match status" value="1"/>
</dbReference>
<dbReference type="OrthoDB" id="422086at2759"/>
<evidence type="ECO:0000256" key="6">
    <source>
        <dbReference type="SAM" id="SignalP"/>
    </source>
</evidence>
<dbReference type="EC" id="2.1.1.100" evidence="5"/>
<reference evidence="7 8" key="1">
    <citation type="submission" date="2014-06" db="EMBL/GenBank/DDBJ databases">
        <title>Evolutionary Origins and Diversification of the Mycorrhizal Mutualists.</title>
        <authorList>
            <consortium name="DOE Joint Genome Institute"/>
            <consortium name="Mycorrhizal Genomics Consortium"/>
            <person name="Kohler A."/>
            <person name="Kuo A."/>
            <person name="Nagy L.G."/>
            <person name="Floudas D."/>
            <person name="Copeland A."/>
            <person name="Barry K.W."/>
            <person name="Cichocki N."/>
            <person name="Veneault-Fourrey C."/>
            <person name="LaButti K."/>
            <person name="Lindquist E.A."/>
            <person name="Lipzen A."/>
            <person name="Lundell T."/>
            <person name="Morin E."/>
            <person name="Murat C."/>
            <person name="Riley R."/>
            <person name="Ohm R."/>
            <person name="Sun H."/>
            <person name="Tunlid A."/>
            <person name="Henrissat B."/>
            <person name="Grigoriev I.V."/>
            <person name="Hibbett D.S."/>
            <person name="Martin F."/>
        </authorList>
    </citation>
    <scope>NUCLEOTIDE SEQUENCE [LARGE SCALE GENOMIC DNA]</scope>
    <source>
        <strain evidence="7 8">SS14</strain>
    </source>
</reference>
<evidence type="ECO:0000313" key="8">
    <source>
        <dbReference type="Proteomes" id="UP000054279"/>
    </source>
</evidence>
<evidence type="ECO:0000256" key="5">
    <source>
        <dbReference type="RuleBase" id="RU362022"/>
    </source>
</evidence>
<gene>
    <name evidence="7" type="ORF">M422DRAFT_187421</name>
</gene>
<feature type="non-terminal residue" evidence="7">
    <location>
        <position position="1"/>
    </location>
</feature>
<comment type="similarity">
    <text evidence="5">Belongs to the class VI-like SAM-binding methyltransferase superfamily. Isoprenylcysteine carboxyl methyltransferase family.</text>
</comment>
<keyword evidence="5" id="KW-0949">S-adenosyl-L-methionine</keyword>
<keyword evidence="5" id="KW-0489">Methyltransferase</keyword>
<evidence type="ECO:0000313" key="7">
    <source>
        <dbReference type="EMBL" id="KIJ30216.1"/>
    </source>
</evidence>
<organism evidence="7 8">
    <name type="scientific">Sphaerobolus stellatus (strain SS14)</name>
    <dbReference type="NCBI Taxonomy" id="990650"/>
    <lineage>
        <taxon>Eukaryota</taxon>
        <taxon>Fungi</taxon>
        <taxon>Dikarya</taxon>
        <taxon>Basidiomycota</taxon>
        <taxon>Agaricomycotina</taxon>
        <taxon>Agaricomycetes</taxon>
        <taxon>Phallomycetidae</taxon>
        <taxon>Geastrales</taxon>
        <taxon>Sphaerobolaceae</taxon>
        <taxon>Sphaerobolus</taxon>
    </lineage>
</organism>
<evidence type="ECO:0000256" key="3">
    <source>
        <dbReference type="ARBA" id="ARBA00022989"/>
    </source>
</evidence>
<dbReference type="Proteomes" id="UP000054279">
    <property type="component" value="Unassembled WGS sequence"/>
</dbReference>
<comment type="subcellular location">
    <subcellularLocation>
        <location evidence="5">Endoplasmic reticulum membrane</location>
        <topology evidence="5">Multi-pass membrane protein</topology>
    </subcellularLocation>
    <subcellularLocation>
        <location evidence="1">Membrane</location>
        <topology evidence="1">Multi-pass membrane protein</topology>
    </subcellularLocation>
</comment>
<dbReference type="GO" id="GO:0004671">
    <property type="term" value="F:protein C-terminal S-isoprenylcysteine carboxyl O-methyltransferase activity"/>
    <property type="evidence" value="ECO:0007669"/>
    <property type="project" value="UniProtKB-EC"/>
</dbReference>
<sequence>FIVGILLIFTGQALRASCFRTLGKFFTFEVTIRPNHVLVDSGPYGIVRHPGYTASVIRLAGAALLGVGPRTYVWTCGIAESNFVTFALATWLFCVVYTQYSLISRGPVEDDMLRKRFGKEWQEYAKRVPYRYIPGVV</sequence>
<proteinExistence type="inferred from homology"/>
<dbReference type="AlphaFoldDB" id="A0A0C9UXV2"/>
<keyword evidence="8" id="KW-1185">Reference proteome</keyword>
<comment type="catalytic activity">
    <reaction evidence="5">
        <text>[protein]-C-terminal S-[(2E,6E)-farnesyl]-L-cysteine + S-adenosyl-L-methionine = [protein]-C-terminal S-[(2E,6E)-farnesyl]-L-cysteine methyl ester + S-adenosyl-L-homocysteine</text>
        <dbReference type="Rhea" id="RHEA:21672"/>
        <dbReference type="Rhea" id="RHEA-COMP:12125"/>
        <dbReference type="Rhea" id="RHEA-COMP:12126"/>
        <dbReference type="ChEBI" id="CHEBI:57856"/>
        <dbReference type="ChEBI" id="CHEBI:59789"/>
        <dbReference type="ChEBI" id="CHEBI:90510"/>
        <dbReference type="ChEBI" id="CHEBI:90511"/>
        <dbReference type="EC" id="2.1.1.100"/>
    </reaction>
</comment>
<dbReference type="InterPro" id="IPR007269">
    <property type="entry name" value="ICMT_MeTrfase"/>
</dbReference>
<feature type="chain" id="PRO_5002221327" description="Protein-S-isoprenylcysteine O-methyltransferase" evidence="6">
    <location>
        <begin position="19"/>
        <end position="137"/>
    </location>
</feature>
<protein>
    <recommendedName>
        <fullName evidence="5">Protein-S-isoprenylcysteine O-methyltransferase</fullName>
        <ecNumber evidence="5">2.1.1.100</ecNumber>
    </recommendedName>
</protein>
<dbReference type="PANTHER" id="PTHR12714:SF25">
    <property type="entry name" value="CONSERVED HYPOTHETICAL MEMBRANE PROTEIN"/>
    <property type="match status" value="1"/>
</dbReference>
<dbReference type="Gene3D" id="1.20.120.1630">
    <property type="match status" value="1"/>
</dbReference>
<keyword evidence="3" id="KW-1133">Transmembrane helix</keyword>
<name>A0A0C9UXV2_SPHS4</name>
<dbReference type="Pfam" id="PF04140">
    <property type="entry name" value="ICMT"/>
    <property type="match status" value="1"/>
</dbReference>
<dbReference type="EMBL" id="KN837266">
    <property type="protein sequence ID" value="KIJ30216.1"/>
    <property type="molecule type" value="Genomic_DNA"/>
</dbReference>
<keyword evidence="4" id="KW-0472">Membrane</keyword>
<accession>A0A0C9UXV2</accession>
<evidence type="ECO:0000256" key="2">
    <source>
        <dbReference type="ARBA" id="ARBA00022692"/>
    </source>
</evidence>